<sequence>MRQSLILMITIKYYTGEILNIRDMVTFECEDLQGIELAFHNAVDDYVAMCKEKGRTPNKPYSGTTNLRLGTVLHEMCALAAAENDQSLNDWIIQQLNNSLHENNNASKN</sequence>
<dbReference type="AlphaFoldDB" id="A0AAC8VLU0"/>
<name>A0AAC8VLU0_PISSA</name>
<dbReference type="SUPFAM" id="SSF47598">
    <property type="entry name" value="Ribbon-helix-helix"/>
    <property type="match status" value="1"/>
</dbReference>
<dbReference type="GO" id="GO:0006355">
    <property type="term" value="P:regulation of DNA-templated transcription"/>
    <property type="evidence" value="ECO:0007669"/>
    <property type="project" value="InterPro"/>
</dbReference>
<dbReference type="EMBL" id="CP012512">
    <property type="protein sequence ID" value="ALB24756.1"/>
    <property type="molecule type" value="Genomic_DNA"/>
</dbReference>
<reference evidence="1 2" key="1">
    <citation type="journal article" date="2014" name="Genome Announc.">
        <title>Comparative Genome Analysis of Two Isolates of the Fish Pathogen Piscirickettsia salmonis from Different Hosts Reveals Major Differences in Virulence-Associated Secretion Systems.</title>
        <authorList>
            <person name="Bohle H."/>
            <person name="Henriquez P."/>
            <person name="Grothusen H."/>
            <person name="Navas E."/>
            <person name="Sandoval A."/>
            <person name="Bustamante F."/>
            <person name="Bustos P."/>
            <person name="Mancilla M."/>
        </authorList>
    </citation>
    <scope>NUCLEOTIDE SEQUENCE [LARGE SCALE GENOMIC DNA]</scope>
    <source>
        <strain evidence="2">B1-32597</strain>
    </source>
</reference>
<accession>A0AAC8VLU0</accession>
<gene>
    <name evidence="1" type="primary">hicB</name>
    <name evidence="1" type="ORF">KU39_4p60</name>
</gene>
<evidence type="ECO:0000313" key="2">
    <source>
        <dbReference type="Proteomes" id="UP000029558"/>
    </source>
</evidence>
<dbReference type="InterPro" id="IPR013321">
    <property type="entry name" value="Arc_rbn_hlx_hlx"/>
</dbReference>
<dbReference type="Gene3D" id="1.10.1220.10">
    <property type="entry name" value="Met repressor-like"/>
    <property type="match status" value="1"/>
</dbReference>
<protein>
    <submittedName>
        <fullName evidence="1">Antitoxin HicB</fullName>
    </submittedName>
</protein>
<dbReference type="Proteomes" id="UP000029558">
    <property type="component" value="Plasmid pPSB1-4"/>
</dbReference>
<dbReference type="InterPro" id="IPR010985">
    <property type="entry name" value="Ribbon_hlx_hlx"/>
</dbReference>
<dbReference type="InterPro" id="IPR035069">
    <property type="entry name" value="TTHA1013/TTHA0281-like"/>
</dbReference>
<keyword evidence="1" id="KW-0614">Plasmid</keyword>
<proteinExistence type="predicted"/>
<organism evidence="1 2">
    <name type="scientific">Piscirickettsia salmonis</name>
    <dbReference type="NCBI Taxonomy" id="1238"/>
    <lineage>
        <taxon>Bacteria</taxon>
        <taxon>Pseudomonadati</taxon>
        <taxon>Pseudomonadota</taxon>
        <taxon>Gammaproteobacteria</taxon>
        <taxon>Thiotrichales</taxon>
        <taxon>Piscirickettsiaceae</taxon>
        <taxon>Piscirickettsia</taxon>
    </lineage>
</organism>
<dbReference type="InterPro" id="IPR008651">
    <property type="entry name" value="Uncharacterised_HicB"/>
</dbReference>
<dbReference type="SUPFAM" id="SSF143100">
    <property type="entry name" value="TTHA1013/TTHA0281-like"/>
    <property type="match status" value="1"/>
</dbReference>
<dbReference type="Pfam" id="PF05534">
    <property type="entry name" value="HicB"/>
    <property type="match status" value="1"/>
</dbReference>
<geneLocation type="plasmid" evidence="1 2">
    <name>pPSB1-4</name>
</geneLocation>
<evidence type="ECO:0000313" key="1">
    <source>
        <dbReference type="EMBL" id="ALB24756.1"/>
    </source>
</evidence>